<dbReference type="EMBL" id="OKRB01000118">
    <property type="protein sequence ID" value="SPE27287.1"/>
    <property type="molecule type" value="Genomic_DNA"/>
</dbReference>
<evidence type="ECO:0000313" key="3">
    <source>
        <dbReference type="Proteomes" id="UP000239735"/>
    </source>
</evidence>
<dbReference type="Proteomes" id="UP000239735">
    <property type="component" value="Unassembled WGS sequence"/>
</dbReference>
<dbReference type="AlphaFoldDB" id="A0A2N9LVP2"/>
<name>A0A2N9LVP2_9BACT</name>
<dbReference type="GO" id="GO:0030435">
    <property type="term" value="P:sporulation resulting in formation of a cellular spore"/>
    <property type="evidence" value="ECO:0007669"/>
    <property type="project" value="InterPro"/>
</dbReference>
<dbReference type="OrthoDB" id="9794671at2"/>
<dbReference type="InterPro" id="IPR013486">
    <property type="entry name" value="SpoIID/LytB"/>
</dbReference>
<gene>
    <name evidence="2" type="ORF">SBA5_590011</name>
</gene>
<reference evidence="3" key="1">
    <citation type="submission" date="2018-02" db="EMBL/GenBank/DDBJ databases">
        <authorList>
            <person name="Hausmann B."/>
        </authorList>
    </citation>
    <scope>NUCLEOTIDE SEQUENCE [LARGE SCALE GENOMIC DNA]</scope>
    <source>
        <strain evidence="3">Peat soil MAG SbA5</strain>
    </source>
</reference>
<accession>A0A2N9LVP2</accession>
<proteinExistence type="predicted"/>
<feature type="domain" description="Sporulation stage II protein D amidase enhancer LytB N-terminal" evidence="1">
    <location>
        <begin position="143"/>
        <end position="228"/>
    </location>
</feature>
<evidence type="ECO:0000259" key="1">
    <source>
        <dbReference type="Pfam" id="PF08486"/>
    </source>
</evidence>
<organism evidence="2 3">
    <name type="scientific">Candidatus Sulfuritelmatomonas gaucii</name>
    <dbReference type="NCBI Taxonomy" id="2043161"/>
    <lineage>
        <taxon>Bacteria</taxon>
        <taxon>Pseudomonadati</taxon>
        <taxon>Acidobacteriota</taxon>
        <taxon>Terriglobia</taxon>
        <taxon>Terriglobales</taxon>
        <taxon>Acidobacteriaceae</taxon>
        <taxon>Candidatus Sulfuritelmatomonas</taxon>
    </lineage>
</organism>
<dbReference type="Pfam" id="PF08486">
    <property type="entry name" value="SpoIID"/>
    <property type="match status" value="1"/>
</dbReference>
<protein>
    <submittedName>
        <fullName evidence="2">Putative Sporulation protein-like protein</fullName>
    </submittedName>
</protein>
<evidence type="ECO:0000313" key="2">
    <source>
        <dbReference type="EMBL" id="SPE27287.1"/>
    </source>
</evidence>
<dbReference type="InterPro" id="IPR013693">
    <property type="entry name" value="SpoIID/LytB_N"/>
</dbReference>
<sequence length="600" mass="65223">MKHARVARSLLSLMVAVGVVWYGIEPGTTPIVGATAKNAVPTETRTTLRVGMWTLWHDREVALTPSALENHTLLRSCERCSAEVLRTLARIRANGNAIALTMAGRTVHSDGVWLAGTFTLTAHGEKITLHNPATITARRGLLVIVVTMPVESYVERVVASESGLADSEASLRALAIVVRSFALHEAHGHANYDLCDSTHCQLLHWSGNGERGLAAHKAALATAGETLWFHGQRALAYFGKDCGGSTASPDEIWPRAKLVPYLPSQPDRFCAADGRSEWASEITHPELTAALATHGLAAPGWQNLTVARRGQSGRAVTLKLDAMEISADEFRLAVGESLGWNRIPSTWFEVSRQGDRFDFHGRGWGHGVGLCQKGAAVMAQQGRSAQQILDQYFPGSRTADEATGREWKTFSGDGFSVESLDSDDSAYVAELNRARSEAAQRSGLNAASRFTVRAFDSTPDFRDATLAPGWVAAFTEGDWIGTQPLRTLAARQLLEATMRHEFLHALVEQQVGPRAPLWLREGLVEVWSEKGHEGTVTPRPTMDLDVVDTALVHATTEAESAVAHRAARWYTAQLLARFGRAQVLEWLRSGVPASVTAALR</sequence>
<dbReference type="NCBIfam" id="TIGR02669">
    <property type="entry name" value="SpoIID_LytB"/>
    <property type="match status" value="1"/>
</dbReference>